<dbReference type="Gene3D" id="6.10.250.660">
    <property type="match status" value="1"/>
</dbReference>
<dbReference type="Proteomes" id="UP000219947">
    <property type="component" value="Unassembled WGS sequence"/>
</dbReference>
<evidence type="ECO:0000256" key="7">
    <source>
        <dbReference type="ARBA" id="ARBA00023306"/>
    </source>
</evidence>
<comment type="caution">
    <text evidence="10">The sequence shown here is derived from an EMBL/GenBank/DDBJ whole genome shotgun (WGS) entry which is preliminary data.</text>
</comment>
<comment type="subcellular location">
    <subcellularLocation>
        <location evidence="1">Cytoplasm</location>
    </subcellularLocation>
</comment>
<dbReference type="EMBL" id="PDEV01000001">
    <property type="protein sequence ID" value="PEN16528.1"/>
    <property type="molecule type" value="Genomic_DNA"/>
</dbReference>
<dbReference type="PANTHER" id="PTHR35794">
    <property type="entry name" value="CELL DIVISION PROTEIN DIVIVA"/>
    <property type="match status" value="1"/>
</dbReference>
<dbReference type="RefSeq" id="WP_048777777.1">
    <property type="nucleotide sequence ID" value="NZ_CAJPNU010000004.1"/>
</dbReference>
<name>A0A2A8D7F0_9MICC</name>
<keyword evidence="6" id="KW-0175">Coiled coil</keyword>
<evidence type="ECO:0000256" key="3">
    <source>
        <dbReference type="ARBA" id="ARBA00018787"/>
    </source>
</evidence>
<evidence type="ECO:0000256" key="2">
    <source>
        <dbReference type="ARBA" id="ARBA00009008"/>
    </source>
</evidence>
<comment type="similarity">
    <text evidence="2">Belongs to the DivIVA family.</text>
</comment>
<evidence type="ECO:0000256" key="5">
    <source>
        <dbReference type="ARBA" id="ARBA00022618"/>
    </source>
</evidence>
<keyword evidence="11" id="KW-1185">Reference proteome</keyword>
<gene>
    <name evidence="10" type="ORF">CRM92_00325</name>
</gene>
<proteinExistence type="inferred from homology"/>
<dbReference type="NCBIfam" id="TIGR03544">
    <property type="entry name" value="DivI1A_domain"/>
    <property type="match status" value="1"/>
</dbReference>
<keyword evidence="4" id="KW-0963">Cytoplasm</keyword>
<protein>
    <recommendedName>
        <fullName evidence="3">Cell wall synthesis protein Wag31</fullName>
    </recommendedName>
    <alternativeName>
        <fullName evidence="8">Antigen 84</fullName>
    </alternativeName>
</protein>
<feature type="region of interest" description="Disordered" evidence="9">
    <location>
        <begin position="53"/>
        <end position="91"/>
    </location>
</feature>
<evidence type="ECO:0000256" key="9">
    <source>
        <dbReference type="SAM" id="MobiDB-lite"/>
    </source>
</evidence>
<dbReference type="GO" id="GO:0051301">
    <property type="term" value="P:cell division"/>
    <property type="evidence" value="ECO:0007669"/>
    <property type="project" value="UniProtKB-KW"/>
</dbReference>
<evidence type="ECO:0000256" key="1">
    <source>
        <dbReference type="ARBA" id="ARBA00004496"/>
    </source>
</evidence>
<keyword evidence="7" id="KW-0131">Cell cycle</keyword>
<feature type="compositionally biased region" description="Low complexity" evidence="9">
    <location>
        <begin position="59"/>
        <end position="91"/>
    </location>
</feature>
<evidence type="ECO:0000256" key="4">
    <source>
        <dbReference type="ARBA" id="ARBA00022490"/>
    </source>
</evidence>
<dbReference type="InterPro" id="IPR007793">
    <property type="entry name" value="DivIVA_fam"/>
</dbReference>
<evidence type="ECO:0000256" key="6">
    <source>
        <dbReference type="ARBA" id="ARBA00023054"/>
    </source>
</evidence>
<sequence>MAITPEDLINKSFKIVRNESGYDRDEVDNYLDELVVELRALYTENESLKRKLAAAQSGSATPATNNTSSSSATAKSATQDKTSTPAPVAAGGAQDAAGLLAMAQKLHDEYVSQGEKTRAELVAKGEKEAKDLVAAARSQRDEVLSKLTDERDSLEITVESLRGFESRYRSKLQEHLTSQLEELKTLKSFEADAR</sequence>
<dbReference type="AlphaFoldDB" id="A0A2A8D7F0"/>
<keyword evidence="5 10" id="KW-0132">Cell division</keyword>
<evidence type="ECO:0000313" key="10">
    <source>
        <dbReference type="EMBL" id="PEN16528.1"/>
    </source>
</evidence>
<dbReference type="PANTHER" id="PTHR35794:SF2">
    <property type="entry name" value="CELL DIVISION PROTEIN DIVIVA"/>
    <property type="match status" value="1"/>
</dbReference>
<organism evidence="10 11">
    <name type="scientific">Rothia dentocariosa</name>
    <dbReference type="NCBI Taxonomy" id="2047"/>
    <lineage>
        <taxon>Bacteria</taxon>
        <taxon>Bacillati</taxon>
        <taxon>Actinomycetota</taxon>
        <taxon>Actinomycetes</taxon>
        <taxon>Micrococcales</taxon>
        <taxon>Micrococcaceae</taxon>
        <taxon>Rothia</taxon>
    </lineage>
</organism>
<dbReference type="Pfam" id="PF05103">
    <property type="entry name" value="DivIVA"/>
    <property type="match status" value="1"/>
</dbReference>
<reference evidence="10" key="1">
    <citation type="submission" date="2017-10" db="EMBL/GenBank/DDBJ databases">
        <title>Kefir isolates.</title>
        <authorList>
            <person name="Kim Y."/>
            <person name="Blasche S."/>
        </authorList>
    </citation>
    <scope>NUCLEOTIDE SEQUENCE [LARGE SCALE GENOMIC DNA]</scope>
    <source>
        <strain evidence="10">OG2-2</strain>
    </source>
</reference>
<evidence type="ECO:0000256" key="8">
    <source>
        <dbReference type="ARBA" id="ARBA00031737"/>
    </source>
</evidence>
<dbReference type="GO" id="GO:0005737">
    <property type="term" value="C:cytoplasm"/>
    <property type="evidence" value="ECO:0007669"/>
    <property type="project" value="UniProtKB-SubCell"/>
</dbReference>
<accession>A0A2A8D7F0</accession>
<dbReference type="InterPro" id="IPR019933">
    <property type="entry name" value="DivIVA_domain"/>
</dbReference>
<evidence type="ECO:0000313" key="11">
    <source>
        <dbReference type="Proteomes" id="UP000219947"/>
    </source>
</evidence>